<dbReference type="EMBL" id="CP027845">
    <property type="protein sequence ID" value="AVP87477.1"/>
    <property type="molecule type" value="Genomic_DNA"/>
</dbReference>
<dbReference type="Pfam" id="PF03631">
    <property type="entry name" value="Virul_fac_BrkB"/>
    <property type="match status" value="1"/>
</dbReference>
<keyword evidence="3 6" id="KW-0812">Transmembrane</keyword>
<keyword evidence="2" id="KW-1003">Cell membrane</keyword>
<feature type="transmembrane region" description="Helical" evidence="6">
    <location>
        <begin position="101"/>
        <end position="123"/>
    </location>
</feature>
<evidence type="ECO:0000256" key="3">
    <source>
        <dbReference type="ARBA" id="ARBA00022692"/>
    </source>
</evidence>
<protein>
    <submittedName>
        <fullName evidence="7">Ribonuclease BN</fullName>
    </submittedName>
</protein>
<evidence type="ECO:0000256" key="2">
    <source>
        <dbReference type="ARBA" id="ARBA00022475"/>
    </source>
</evidence>
<evidence type="ECO:0000313" key="7">
    <source>
        <dbReference type="EMBL" id="AVP87477.1"/>
    </source>
</evidence>
<proteinExistence type="predicted"/>
<dbReference type="AlphaFoldDB" id="A0A2P1P896"/>
<feature type="transmembrane region" description="Helical" evidence="6">
    <location>
        <begin position="135"/>
        <end position="153"/>
    </location>
</feature>
<evidence type="ECO:0000256" key="6">
    <source>
        <dbReference type="SAM" id="Phobius"/>
    </source>
</evidence>
<comment type="subcellular location">
    <subcellularLocation>
        <location evidence="1">Cell membrane</location>
        <topology evidence="1">Multi-pass membrane protein</topology>
    </subcellularLocation>
</comment>
<dbReference type="KEGG" id="ptc:phytr_5310"/>
<dbReference type="NCBIfam" id="TIGR00765">
    <property type="entry name" value="yihY_not_rbn"/>
    <property type="match status" value="1"/>
</dbReference>
<evidence type="ECO:0000256" key="4">
    <source>
        <dbReference type="ARBA" id="ARBA00022989"/>
    </source>
</evidence>
<dbReference type="PANTHER" id="PTHR30213:SF0">
    <property type="entry name" value="UPF0761 MEMBRANE PROTEIN YIHY"/>
    <property type="match status" value="1"/>
</dbReference>
<accession>A0A2P1P896</accession>
<dbReference type="Proteomes" id="UP000241762">
    <property type="component" value="Chromosome"/>
</dbReference>
<evidence type="ECO:0000256" key="5">
    <source>
        <dbReference type="ARBA" id="ARBA00023136"/>
    </source>
</evidence>
<gene>
    <name evidence="7" type="ORF">phytr_5310</name>
</gene>
<keyword evidence="5 6" id="KW-0472">Membrane</keyword>
<feature type="transmembrane region" description="Helical" evidence="6">
    <location>
        <begin position="49"/>
        <end position="73"/>
    </location>
</feature>
<keyword evidence="8" id="KW-1185">Reference proteome</keyword>
<evidence type="ECO:0000256" key="1">
    <source>
        <dbReference type="ARBA" id="ARBA00004651"/>
    </source>
</evidence>
<feature type="transmembrane region" description="Helical" evidence="6">
    <location>
        <begin position="6"/>
        <end position="29"/>
    </location>
</feature>
<dbReference type="GO" id="GO:0005886">
    <property type="term" value="C:plasma membrane"/>
    <property type="evidence" value="ECO:0007669"/>
    <property type="project" value="UniProtKB-SubCell"/>
</dbReference>
<sequence length="201" mass="23195">MPPQQLMTLAIIGGVWTASSFVEALRTILNRIYKIHSPPHYIFRRTLSIIQFLFIVIFLFLGMMILVVLPIVLNNLFNLSMSVNHDLSRSVIHALNKMSFIWIYVRSILVYVFLFLSSSTLYYIIPNVKIKFKEVLPGASLVVVLWAISGRIFSKYITYYSQLDLVYGSLANIIITMIFFYVNNIIFIYGAEFNYHLSKGS</sequence>
<evidence type="ECO:0000313" key="8">
    <source>
        <dbReference type="Proteomes" id="UP000241762"/>
    </source>
</evidence>
<reference evidence="7 8" key="1">
    <citation type="submission" date="2018-03" db="EMBL/GenBank/DDBJ databases">
        <title>A gene transfer event suggests a long-term partnership between eustigmatophyte algae and a novel lineage of endosymbiotic bacteria.</title>
        <authorList>
            <person name="Yurchenko T."/>
            <person name="Sevcikova T."/>
            <person name="Pribyl P."/>
            <person name="El Karkouri K."/>
            <person name="Klimes V."/>
            <person name="Amaral R."/>
            <person name="Zbrankova V."/>
            <person name="Kim E."/>
            <person name="Raoult D."/>
            <person name="Santos L.M.A."/>
            <person name="Elias M."/>
        </authorList>
    </citation>
    <scope>NUCLEOTIDE SEQUENCE [LARGE SCALE GENOMIC DNA]</scope>
    <source>
        <strain evidence="7">CCALA 838</strain>
    </source>
</reference>
<feature type="transmembrane region" description="Helical" evidence="6">
    <location>
        <begin position="165"/>
        <end position="189"/>
    </location>
</feature>
<dbReference type="PANTHER" id="PTHR30213">
    <property type="entry name" value="INNER MEMBRANE PROTEIN YHJD"/>
    <property type="match status" value="1"/>
</dbReference>
<dbReference type="InterPro" id="IPR017039">
    <property type="entry name" value="Virul_fac_BrkB"/>
</dbReference>
<keyword evidence="4 6" id="KW-1133">Transmembrane helix</keyword>
<name>A0A2P1P896_9RICK</name>
<organism evidence="7 8">
    <name type="scientific">Candidatus Phycorickettsia trachydisci</name>
    <dbReference type="NCBI Taxonomy" id="2115978"/>
    <lineage>
        <taxon>Bacteria</taxon>
        <taxon>Pseudomonadati</taxon>
        <taxon>Pseudomonadota</taxon>
        <taxon>Alphaproteobacteria</taxon>
        <taxon>Rickettsiales</taxon>
        <taxon>Rickettsiaceae</taxon>
        <taxon>Candidatus Phycorickettsia</taxon>
    </lineage>
</organism>